<keyword evidence="4" id="KW-1185">Reference proteome</keyword>
<dbReference type="AlphaFoldDB" id="A0A1H4WI03"/>
<dbReference type="EMBL" id="FNTJ01000002">
    <property type="protein sequence ID" value="SEC92963.1"/>
    <property type="molecule type" value="Genomic_DNA"/>
</dbReference>
<dbReference type="InterPro" id="IPR028087">
    <property type="entry name" value="Tad_N"/>
</dbReference>
<protein>
    <submittedName>
        <fullName evidence="3">Putative Tad-like Flp pilus-assembly</fullName>
    </submittedName>
</protein>
<accession>A0A1H4WI03</accession>
<evidence type="ECO:0000259" key="2">
    <source>
        <dbReference type="Pfam" id="PF13400"/>
    </source>
</evidence>
<name>A0A1H4WI03_9PSED</name>
<organism evidence="3 4">
    <name type="scientific">Pseudomonas saponiphila</name>
    <dbReference type="NCBI Taxonomy" id="556534"/>
    <lineage>
        <taxon>Bacteria</taxon>
        <taxon>Pseudomonadati</taxon>
        <taxon>Pseudomonadota</taxon>
        <taxon>Gammaproteobacteria</taxon>
        <taxon>Pseudomonadales</taxon>
        <taxon>Pseudomonadaceae</taxon>
        <taxon>Pseudomonas</taxon>
    </lineage>
</organism>
<dbReference type="Pfam" id="PF09977">
    <property type="entry name" value="Tad_C"/>
    <property type="match status" value="1"/>
</dbReference>
<feature type="domain" description="DUF2134" evidence="1">
    <location>
        <begin position="71"/>
        <end position="157"/>
    </location>
</feature>
<sequence length="672" mass="68479">MSSLKRFTGPRRQRGAIGLMAAVTLGLALLLMLVVVDSGRLYMEQRKLQRVADNAALEAVSRGGNCQAGLSAATYAGQSATRNGFTVDAGSTLTTACGSLTTEANSLRTFNADPTQSAAVRVVATHTVPISVASGIGALFTPGPINLNTQLSATAVAAAPTPPRAQLSIRSTLVTVNSANSPLLNALVGNMLGGSLNISAVGWNGLLNSDINLLRYLDQLAIDLGVAAGNYSELLNTQASLTRLIQTAATVVQANGATADVLAALGALQVAVSSQIPQLKLGDILKLQSGAASTALDANLQLFQLMQAMIQLANSKSAVAAVVPANLLGLANVTIKVKVIEPPQFSAVGDPRLAILEPKGANGIYVQTAQVRTLVSVNLSGLSGITGMTNALLGLVSSLTPTLNSVLSLDLAATINSVGCLLGAGCQQVDPEVLPTARIDINLELGGAKAYVTNYSCPTDNAGSKSLTVHSESSLADIKIGQIDPSTVFSSSTEPVVTPVPIVDLGIWTCHKILGIGSCGPARTAFAAGGIGLKVDSALGRSQTGPNVGRDLLYASSTPPFPTPPNVNQAPSYQNAAPTNNLVNSLSGAIAGISLEVYQPVNANLLGSLVAGAGGLINGVTSLIMPLISNLLSPLLDPLLNSLLATLGINLMDVEVGANLTCGQTGRAYLVI</sequence>
<gene>
    <name evidence="3" type="ORF">SAMN05216178_5430</name>
</gene>
<feature type="domain" description="Putative Flp pilus-assembly TadG-like N-terminal" evidence="2">
    <location>
        <begin position="15"/>
        <end position="61"/>
    </location>
</feature>
<dbReference type="Proteomes" id="UP000198982">
    <property type="component" value="Unassembled WGS sequence"/>
</dbReference>
<evidence type="ECO:0000313" key="3">
    <source>
        <dbReference type="EMBL" id="SEC92963.1"/>
    </source>
</evidence>
<dbReference type="RefSeq" id="WP_092319266.1">
    <property type="nucleotide sequence ID" value="NZ_FNTJ01000002.1"/>
</dbReference>
<dbReference type="InterPro" id="IPR018705">
    <property type="entry name" value="DUF2134_membrane"/>
</dbReference>
<reference evidence="4" key="1">
    <citation type="submission" date="2016-10" db="EMBL/GenBank/DDBJ databases">
        <authorList>
            <person name="Varghese N."/>
            <person name="Submissions S."/>
        </authorList>
    </citation>
    <scope>NUCLEOTIDE SEQUENCE [LARGE SCALE GENOMIC DNA]</scope>
    <source>
        <strain evidence="4">DSM 9751</strain>
    </source>
</reference>
<proteinExistence type="predicted"/>
<evidence type="ECO:0000313" key="4">
    <source>
        <dbReference type="Proteomes" id="UP000198982"/>
    </source>
</evidence>
<evidence type="ECO:0000259" key="1">
    <source>
        <dbReference type="Pfam" id="PF09977"/>
    </source>
</evidence>
<dbReference type="Pfam" id="PF13400">
    <property type="entry name" value="Tad"/>
    <property type="match status" value="1"/>
</dbReference>